<dbReference type="PANTHER" id="PTHR43780">
    <property type="entry name" value="1-AMINOCYCLOPROPANE-1-CARBOXYLATE DEAMINASE-RELATED"/>
    <property type="match status" value="1"/>
</dbReference>
<comment type="cofactor">
    <cofactor evidence="1">
        <name>pyridoxal 5'-phosphate</name>
        <dbReference type="ChEBI" id="CHEBI:597326"/>
    </cofactor>
</comment>
<evidence type="ECO:0000256" key="3">
    <source>
        <dbReference type="ARBA" id="ARBA00022898"/>
    </source>
</evidence>
<evidence type="ECO:0000256" key="2">
    <source>
        <dbReference type="ARBA" id="ARBA00008639"/>
    </source>
</evidence>
<dbReference type="GO" id="GO:0016829">
    <property type="term" value="F:lyase activity"/>
    <property type="evidence" value="ECO:0007669"/>
    <property type="project" value="UniProtKB-KW"/>
</dbReference>
<evidence type="ECO:0000256" key="1">
    <source>
        <dbReference type="ARBA" id="ARBA00001933"/>
    </source>
</evidence>
<evidence type="ECO:0000313" key="5">
    <source>
        <dbReference type="EMBL" id="MDT9598665.1"/>
    </source>
</evidence>
<evidence type="ECO:0000259" key="4">
    <source>
        <dbReference type="Pfam" id="PF00291"/>
    </source>
</evidence>
<dbReference type="EMBL" id="JAVUPU010000003">
    <property type="protein sequence ID" value="MDT9598665.1"/>
    <property type="molecule type" value="Genomic_DNA"/>
</dbReference>
<gene>
    <name evidence="5" type="ORF">RQX22_06860</name>
</gene>
<dbReference type="Pfam" id="PF00291">
    <property type="entry name" value="PALP"/>
    <property type="match status" value="1"/>
</dbReference>
<comment type="caution">
    <text evidence="5">The sequence shown here is derived from an EMBL/GenBank/DDBJ whole genome shotgun (WGS) entry which is preliminary data.</text>
</comment>
<keyword evidence="6" id="KW-1185">Reference proteome</keyword>
<dbReference type="InterPro" id="IPR027278">
    <property type="entry name" value="ACCD_DCysDesulf"/>
</dbReference>
<dbReference type="InterPro" id="IPR036052">
    <property type="entry name" value="TrpB-like_PALP_sf"/>
</dbReference>
<dbReference type="PANTHER" id="PTHR43780:SF2">
    <property type="entry name" value="1-AMINOCYCLOPROPANE-1-CARBOXYLATE DEAMINASE-RELATED"/>
    <property type="match status" value="1"/>
</dbReference>
<accession>A0ABU3Q5H5</accession>
<name>A0ABU3Q5H5_9SPHN</name>
<protein>
    <submittedName>
        <fullName evidence="5">D-cysteine desulfhydrase family protein</fullName>
        <ecNumber evidence="5">4.4.1.-</ecNumber>
    </submittedName>
</protein>
<feature type="domain" description="Tryptophan synthase beta chain-like PALP" evidence="4">
    <location>
        <begin position="12"/>
        <end position="319"/>
    </location>
</feature>
<organism evidence="5 6">
    <name type="scientific">Sphingosinicella rhizophila</name>
    <dbReference type="NCBI Taxonomy" id="3050082"/>
    <lineage>
        <taxon>Bacteria</taxon>
        <taxon>Pseudomonadati</taxon>
        <taxon>Pseudomonadota</taxon>
        <taxon>Alphaproteobacteria</taxon>
        <taxon>Sphingomonadales</taxon>
        <taxon>Sphingosinicellaceae</taxon>
        <taxon>Sphingosinicella</taxon>
    </lineage>
</organism>
<dbReference type="EC" id="4.4.1.-" evidence="5"/>
<dbReference type="Proteomes" id="UP001259572">
    <property type="component" value="Unassembled WGS sequence"/>
</dbReference>
<dbReference type="Gene3D" id="3.40.50.1100">
    <property type="match status" value="2"/>
</dbReference>
<reference evidence="5 6" key="1">
    <citation type="submission" date="2023-05" db="EMBL/GenBank/DDBJ databases">
        <authorList>
            <person name="Guo Y."/>
        </authorList>
    </citation>
    <scope>NUCLEOTIDE SEQUENCE [LARGE SCALE GENOMIC DNA]</scope>
    <source>
        <strain evidence="5 6">GR2756</strain>
    </source>
</reference>
<dbReference type="InterPro" id="IPR001926">
    <property type="entry name" value="TrpB-like_PALP"/>
</dbReference>
<dbReference type="PIRSF" id="PIRSF006278">
    <property type="entry name" value="ACCD_DCysDesulf"/>
    <property type="match status" value="1"/>
</dbReference>
<keyword evidence="5" id="KW-0456">Lyase</keyword>
<comment type="similarity">
    <text evidence="2">Belongs to the ACC deaminase/D-cysteine desulfhydrase family.</text>
</comment>
<dbReference type="SUPFAM" id="SSF53686">
    <property type="entry name" value="Tryptophan synthase beta subunit-like PLP-dependent enzymes"/>
    <property type="match status" value="1"/>
</dbReference>
<sequence length="336" mass="35241">MRPEDFARTPLVHGPTPFHPMARLAAELGLPSLYIKRDDCTGFALGGNKARKLEFTFADALAKGATAVITSGGSQSNHVRQTAAAATKLGLKCLAVLHSAFETTTDSYLRSGNRLLHDMFGAELHFVADAEEATSEKIEALRLGLEAAGERSYVVPLGASDGLGSLGYVVCANELVSDFASASIAPSHIFVGTGSAGTHGGLLAGLRLAGWEGQVIGISVSEPAEIKRGKVRDVIAQIGLTLGRSLPVKDEDIIVYDQYVGTDYGYPTPQSTAALIATARAEAVLLDPVYTAKVMAGMIDLLTRGKLGEVRDPVFLHTGGAPALFAYEGGSSLEIQ</sequence>
<evidence type="ECO:0000313" key="6">
    <source>
        <dbReference type="Proteomes" id="UP001259572"/>
    </source>
</evidence>
<keyword evidence="3" id="KW-0663">Pyridoxal phosphate</keyword>
<proteinExistence type="inferred from homology"/>